<feature type="domain" description="Phospholipid/glycerol acyltransferase" evidence="2">
    <location>
        <begin position="247"/>
        <end position="366"/>
    </location>
</feature>
<dbReference type="SUPFAM" id="SSF69593">
    <property type="entry name" value="Glycerol-3-phosphate (1)-acyltransferase"/>
    <property type="match status" value="1"/>
</dbReference>
<evidence type="ECO:0000313" key="3">
    <source>
        <dbReference type="EMBL" id="MCK9874753.1"/>
    </source>
</evidence>
<sequence length="460" mass="49143">MSDGDVPEPTQGEAKIIQLNGDRHPDQEGARPGATRRDRTRARGTTAHGTTQPAQRRSTTPTAATKPTAPAAARATPDADDGGESPLRGVGPDAAGPRDANRTPAASRTAAETPSRGRTGATGEVARAPRARRRTLDGPASADPPATVTEMGPRPAVGDADRTADDADRPADDAERPGAGTGDLESALAGVLAFLRRRITGDYVIDEHGFDADLTEHVLAPLLRPIYRDYFRVETRGLENIPDTGGALVVANHSGTLPVDALMMAMAILDHHPAHRNLRMLAADLVFAVPFLAPFARKIGNTLACQADAERLLGAGHLVGVWPEGFKGVGKPFRDRYTLQRFGRGGFVSAALRAGVPIIPCTVVGAEEIYPMIGNAKSLARLLGLPYLPITPTFPWLGLFGLVPLPSKWYIEFGEPVATDVHPPEAADDPMLVFELTDSIRETIQHTLYSLLMQRRSVFF</sequence>
<dbReference type="PANTHER" id="PTHR22753">
    <property type="entry name" value="TRANSMEMBRANE PROTEIN 68"/>
    <property type="match status" value="1"/>
</dbReference>
<feature type="compositionally biased region" description="Basic and acidic residues" evidence="1">
    <location>
        <begin position="159"/>
        <end position="176"/>
    </location>
</feature>
<evidence type="ECO:0000259" key="2">
    <source>
        <dbReference type="SMART" id="SM00563"/>
    </source>
</evidence>
<dbReference type="GO" id="GO:0016746">
    <property type="term" value="F:acyltransferase activity"/>
    <property type="evidence" value="ECO:0007669"/>
    <property type="project" value="UniProtKB-KW"/>
</dbReference>
<protein>
    <submittedName>
        <fullName evidence="3">Acyltransferase family protein</fullName>
    </submittedName>
</protein>
<keyword evidence="3" id="KW-0012">Acyltransferase</keyword>
<keyword evidence="4" id="KW-1185">Reference proteome</keyword>
<accession>A0ABT0JT68</accession>
<dbReference type="PANTHER" id="PTHR22753:SF14">
    <property type="entry name" value="MONOACYLGLYCEROL_DIACYLGLYCEROL O-ACYLTRANSFERASE"/>
    <property type="match status" value="1"/>
</dbReference>
<dbReference type="Proteomes" id="UP001201873">
    <property type="component" value="Unassembled WGS sequence"/>
</dbReference>
<comment type="caution">
    <text evidence="3">The sequence shown here is derived from an EMBL/GenBank/DDBJ whole genome shotgun (WGS) entry which is preliminary data.</text>
</comment>
<organism evidence="3 4">
    <name type="scientific">Frankia umida</name>
    <dbReference type="NCBI Taxonomy" id="573489"/>
    <lineage>
        <taxon>Bacteria</taxon>
        <taxon>Bacillati</taxon>
        <taxon>Actinomycetota</taxon>
        <taxon>Actinomycetes</taxon>
        <taxon>Frankiales</taxon>
        <taxon>Frankiaceae</taxon>
        <taxon>Frankia</taxon>
    </lineage>
</organism>
<gene>
    <name evidence="3" type="ORF">MXD59_02965</name>
</gene>
<keyword evidence="3" id="KW-0808">Transferase</keyword>
<feature type="compositionally biased region" description="Low complexity" evidence="1">
    <location>
        <begin position="59"/>
        <end position="76"/>
    </location>
</feature>
<evidence type="ECO:0000313" key="4">
    <source>
        <dbReference type="Proteomes" id="UP001201873"/>
    </source>
</evidence>
<dbReference type="EMBL" id="JALKFT010000002">
    <property type="protein sequence ID" value="MCK9874753.1"/>
    <property type="molecule type" value="Genomic_DNA"/>
</dbReference>
<dbReference type="CDD" id="cd07987">
    <property type="entry name" value="LPLAT_MGAT-like"/>
    <property type="match status" value="1"/>
</dbReference>
<name>A0ABT0JT68_9ACTN</name>
<evidence type="ECO:0000256" key="1">
    <source>
        <dbReference type="SAM" id="MobiDB-lite"/>
    </source>
</evidence>
<proteinExistence type="predicted"/>
<dbReference type="SMART" id="SM00563">
    <property type="entry name" value="PlsC"/>
    <property type="match status" value="1"/>
</dbReference>
<feature type="region of interest" description="Disordered" evidence="1">
    <location>
        <begin position="1"/>
        <end position="182"/>
    </location>
</feature>
<reference evidence="3 4" key="1">
    <citation type="submission" date="2022-04" db="EMBL/GenBank/DDBJ databases">
        <title>Genome diversity in the genus Frankia.</title>
        <authorList>
            <person name="Carlos-Shanley C."/>
            <person name="Hahn D."/>
        </authorList>
    </citation>
    <scope>NUCLEOTIDE SEQUENCE [LARGE SCALE GENOMIC DNA]</scope>
    <source>
        <strain evidence="3 4">Ag45/Mut15</strain>
    </source>
</reference>
<dbReference type="Pfam" id="PF01553">
    <property type="entry name" value="Acyltransferase"/>
    <property type="match status" value="1"/>
</dbReference>
<dbReference type="InterPro" id="IPR002123">
    <property type="entry name" value="Plipid/glycerol_acylTrfase"/>
</dbReference>